<feature type="domain" description="Transglycosylase SLT" evidence="3">
    <location>
        <begin position="246"/>
        <end position="340"/>
    </location>
</feature>
<protein>
    <recommendedName>
        <fullName evidence="3">Transglycosylase SLT domain-containing protein</fullName>
    </recommendedName>
</protein>
<feature type="region of interest" description="Disordered" evidence="2">
    <location>
        <begin position="37"/>
        <end position="75"/>
    </location>
</feature>
<dbReference type="OrthoDB" id="9788661at2"/>
<name>A0A4D7B1L7_9HYPH</name>
<organism evidence="4 5">
    <name type="scientific">Phreatobacter stygius</name>
    <dbReference type="NCBI Taxonomy" id="1940610"/>
    <lineage>
        <taxon>Bacteria</taxon>
        <taxon>Pseudomonadati</taxon>
        <taxon>Pseudomonadota</taxon>
        <taxon>Alphaproteobacteria</taxon>
        <taxon>Hyphomicrobiales</taxon>
        <taxon>Phreatobacteraceae</taxon>
        <taxon>Phreatobacter</taxon>
    </lineage>
</organism>
<evidence type="ECO:0000256" key="2">
    <source>
        <dbReference type="SAM" id="MobiDB-lite"/>
    </source>
</evidence>
<dbReference type="KEGG" id="pstg:E8M01_22105"/>
<feature type="compositionally biased region" description="Low complexity" evidence="2">
    <location>
        <begin position="63"/>
        <end position="75"/>
    </location>
</feature>
<feature type="region of interest" description="Disordered" evidence="2">
    <location>
        <begin position="106"/>
        <end position="144"/>
    </location>
</feature>
<comment type="similarity">
    <text evidence="1">Belongs to the virb1 family.</text>
</comment>
<dbReference type="InterPro" id="IPR008258">
    <property type="entry name" value="Transglycosylase_SLT_dom_1"/>
</dbReference>
<dbReference type="Gene3D" id="1.10.530.10">
    <property type="match status" value="1"/>
</dbReference>
<evidence type="ECO:0000256" key="1">
    <source>
        <dbReference type="ARBA" id="ARBA00009387"/>
    </source>
</evidence>
<dbReference type="EMBL" id="CP039690">
    <property type="protein sequence ID" value="QCI66691.1"/>
    <property type="molecule type" value="Genomic_DNA"/>
</dbReference>
<feature type="region of interest" description="Disordered" evidence="2">
    <location>
        <begin position="176"/>
        <end position="200"/>
    </location>
</feature>
<gene>
    <name evidence="4" type="ORF">E8M01_22105</name>
</gene>
<proteinExistence type="inferred from homology"/>
<evidence type="ECO:0000313" key="4">
    <source>
        <dbReference type="EMBL" id="QCI66691.1"/>
    </source>
</evidence>
<reference evidence="4 5" key="1">
    <citation type="submission" date="2019-04" db="EMBL/GenBank/DDBJ databases">
        <title>Phreatobacter aquaticus sp. nov.</title>
        <authorList>
            <person name="Choi A."/>
        </authorList>
    </citation>
    <scope>NUCLEOTIDE SEQUENCE [LARGE SCALE GENOMIC DNA]</scope>
    <source>
        <strain evidence="4 5">KCTC 52518</strain>
    </source>
</reference>
<dbReference type="Proteomes" id="UP000298781">
    <property type="component" value="Chromosome"/>
</dbReference>
<dbReference type="InterPro" id="IPR023346">
    <property type="entry name" value="Lysozyme-like_dom_sf"/>
</dbReference>
<keyword evidence="5" id="KW-1185">Reference proteome</keyword>
<accession>A0A4D7B1L7</accession>
<dbReference type="SUPFAM" id="SSF53955">
    <property type="entry name" value="Lysozyme-like"/>
    <property type="match status" value="1"/>
</dbReference>
<sequence>MACGKVSAMRSGMRFFLLAGVGVVLGTVPASAPARAQLDLSPPAPTRVAPASTTAPRAHRPAARAPRTAPLPVARPDIPAEATATTDAEAASTPPAGRAPIDAATTPAAVAATPPAPPAPALAGATRPAGSFDMPTPASPAPGLSVSRIDEAFEAAAGAQPEMAVTPGTPPALARAPMPAARPADVPGAPADAAAAAATSAASKAEAPAAAPHIPPPFAEAPARRVEGRAFADQRYPIGREAHLPTIKKYAEASRVPIDLADAIATIESAYDPHAVGSADEIGIMQVRSSVARDVGFEGPAQTLFDPETNIRIGVSYLAGAWERSGGNVCQALMKYRIGWDETRISPLSAEYCRRALLYLNAIGSPLARGLSPPPALNGVPGAGVGRGLFNWSDHDTRLRQIEQRFGGENFGIIAR</sequence>
<evidence type="ECO:0000313" key="5">
    <source>
        <dbReference type="Proteomes" id="UP000298781"/>
    </source>
</evidence>
<feature type="region of interest" description="Disordered" evidence="2">
    <location>
        <begin position="82"/>
        <end position="101"/>
    </location>
</feature>
<dbReference type="AlphaFoldDB" id="A0A4D7B1L7"/>
<dbReference type="CDD" id="cd00254">
    <property type="entry name" value="LT-like"/>
    <property type="match status" value="1"/>
</dbReference>
<dbReference type="Pfam" id="PF01464">
    <property type="entry name" value="SLT"/>
    <property type="match status" value="1"/>
</dbReference>
<evidence type="ECO:0000259" key="3">
    <source>
        <dbReference type="Pfam" id="PF01464"/>
    </source>
</evidence>